<name>H6LKP1_ACEWD</name>
<evidence type="ECO:0000256" key="1">
    <source>
        <dbReference type="ARBA" id="ARBA00009437"/>
    </source>
</evidence>
<dbReference type="InterPro" id="IPR036388">
    <property type="entry name" value="WH-like_DNA-bd_sf"/>
</dbReference>
<gene>
    <name evidence="6" type="ordered locus">Awo_c20550</name>
</gene>
<dbReference type="HOGENOM" id="CLU_039613_6_1_9"/>
<dbReference type="Pfam" id="PF00126">
    <property type="entry name" value="HTH_1"/>
    <property type="match status" value="1"/>
</dbReference>
<evidence type="ECO:0000313" key="6">
    <source>
        <dbReference type="EMBL" id="AFA48833.1"/>
    </source>
</evidence>
<evidence type="ECO:0000256" key="3">
    <source>
        <dbReference type="ARBA" id="ARBA00023125"/>
    </source>
</evidence>
<dbReference type="CDD" id="cd08414">
    <property type="entry name" value="PBP2_LTTR_aromatics_like"/>
    <property type="match status" value="1"/>
</dbReference>
<organism evidence="6 7">
    <name type="scientific">Acetobacterium woodii (strain ATCC 29683 / DSM 1030 / JCM 2381 / KCTC 1655 / WB1)</name>
    <dbReference type="NCBI Taxonomy" id="931626"/>
    <lineage>
        <taxon>Bacteria</taxon>
        <taxon>Bacillati</taxon>
        <taxon>Bacillota</taxon>
        <taxon>Clostridia</taxon>
        <taxon>Eubacteriales</taxon>
        <taxon>Eubacteriaceae</taxon>
        <taxon>Acetobacterium</taxon>
    </lineage>
</organism>
<dbReference type="GO" id="GO:0032993">
    <property type="term" value="C:protein-DNA complex"/>
    <property type="evidence" value="ECO:0007669"/>
    <property type="project" value="TreeGrafter"/>
</dbReference>
<dbReference type="AlphaFoldDB" id="H6LKP1"/>
<dbReference type="PANTHER" id="PTHR30346:SF28">
    <property type="entry name" value="HTH-TYPE TRANSCRIPTIONAL REGULATOR CYNR"/>
    <property type="match status" value="1"/>
</dbReference>
<dbReference type="GO" id="GO:0003677">
    <property type="term" value="F:DNA binding"/>
    <property type="evidence" value="ECO:0007669"/>
    <property type="project" value="UniProtKB-KW"/>
</dbReference>
<sequence>MDIRKIEYFLHVVEEKSFTKAAKRIHISQSGISQQIASLEEDLGVILINRQNNKFELTLAGDYLYHSCREFVNQYHQIEKKTQEIHFRSQLDINIGYAGPIESTIIEPLVSLIQAHYPNLNFNFEKNSFREIIDALFNRSMDMVIAYTYDLKKSSEVVTIPIRREPLGLIVSSRHPFAQKGKIKASAVANEKIIMLDSDYGQKNYENMLNCCRLDGYEPNILYEVPTCESMFLKVNANYGVSFFSQGYVDKIFKNICYVELEGTHHIDCVDLSWLKNNSNTYVAKISKLIQDNLHKLF</sequence>
<evidence type="ECO:0000259" key="5">
    <source>
        <dbReference type="PROSITE" id="PS50931"/>
    </source>
</evidence>
<reference evidence="7" key="1">
    <citation type="submission" date="2011-07" db="EMBL/GenBank/DDBJ databases">
        <title>Complete genome sequence of Acetobacterium woodii.</title>
        <authorList>
            <person name="Poehlein A."/>
            <person name="Schmidt S."/>
            <person name="Kaster A.-K."/>
            <person name="Goenrich M."/>
            <person name="Vollmers J."/>
            <person name="Thuermer A."/>
            <person name="Gottschalk G."/>
            <person name="Thauer R.K."/>
            <person name="Daniel R."/>
            <person name="Mueller V."/>
        </authorList>
    </citation>
    <scope>NUCLEOTIDE SEQUENCE [LARGE SCALE GENOMIC DNA]</scope>
    <source>
        <strain evidence="7">ATCC 29683 / DSM 1030 / JCM 2381 / KCTC 1655 / WB1</strain>
    </source>
</reference>
<evidence type="ECO:0000256" key="4">
    <source>
        <dbReference type="ARBA" id="ARBA00023163"/>
    </source>
</evidence>
<dbReference type="SUPFAM" id="SSF46785">
    <property type="entry name" value="Winged helix' DNA-binding domain"/>
    <property type="match status" value="1"/>
</dbReference>
<dbReference type="RefSeq" id="WP_014356433.1">
    <property type="nucleotide sequence ID" value="NC_016894.1"/>
</dbReference>
<evidence type="ECO:0000313" key="7">
    <source>
        <dbReference type="Proteomes" id="UP000007177"/>
    </source>
</evidence>
<keyword evidence="7" id="KW-1185">Reference proteome</keyword>
<feature type="domain" description="HTH lysR-type" evidence="5">
    <location>
        <begin position="1"/>
        <end position="58"/>
    </location>
</feature>
<keyword evidence="2" id="KW-0805">Transcription regulation</keyword>
<dbReference type="EMBL" id="CP002987">
    <property type="protein sequence ID" value="AFA48833.1"/>
    <property type="molecule type" value="Genomic_DNA"/>
</dbReference>
<proteinExistence type="inferred from homology"/>
<accession>H6LKP1</accession>
<dbReference type="InterPro" id="IPR000847">
    <property type="entry name" value="LysR_HTH_N"/>
</dbReference>
<dbReference type="eggNOG" id="COG0583">
    <property type="taxonomic scope" value="Bacteria"/>
</dbReference>
<dbReference type="PRINTS" id="PR00039">
    <property type="entry name" value="HTHLYSR"/>
</dbReference>
<dbReference type="KEGG" id="awo:Awo_c20550"/>
<dbReference type="Proteomes" id="UP000007177">
    <property type="component" value="Chromosome"/>
</dbReference>
<dbReference type="PROSITE" id="PS50931">
    <property type="entry name" value="HTH_LYSR"/>
    <property type="match status" value="1"/>
</dbReference>
<reference evidence="6 7" key="2">
    <citation type="journal article" date="2012" name="PLoS ONE">
        <title>An ancient pathway combining carbon dioxide fixation with the generation and utilization of a sodium ion gradient for ATP synthesis.</title>
        <authorList>
            <person name="Poehlein A."/>
            <person name="Schmidt S."/>
            <person name="Kaster A.K."/>
            <person name="Goenrich M."/>
            <person name="Vollmers J."/>
            <person name="Thurmer A."/>
            <person name="Bertsch J."/>
            <person name="Schuchmann K."/>
            <person name="Voigt B."/>
            <person name="Hecker M."/>
            <person name="Daniel R."/>
            <person name="Thauer R.K."/>
            <person name="Gottschalk G."/>
            <person name="Muller V."/>
        </authorList>
    </citation>
    <scope>NUCLEOTIDE SEQUENCE [LARGE SCALE GENOMIC DNA]</scope>
    <source>
        <strain evidence="7">ATCC 29683 / DSM 1030 / JCM 2381 / KCTC 1655 / WB1</strain>
    </source>
</reference>
<dbReference type="Gene3D" id="1.10.10.10">
    <property type="entry name" value="Winged helix-like DNA-binding domain superfamily/Winged helix DNA-binding domain"/>
    <property type="match status" value="1"/>
</dbReference>
<dbReference type="OrthoDB" id="9803714at2"/>
<dbReference type="Pfam" id="PF03466">
    <property type="entry name" value="LysR_substrate"/>
    <property type="match status" value="1"/>
</dbReference>
<protein>
    <submittedName>
        <fullName evidence="6">Transcriptional regulator LysR family</fullName>
    </submittedName>
</protein>
<dbReference type="FunFam" id="1.10.10.10:FF:000001">
    <property type="entry name" value="LysR family transcriptional regulator"/>
    <property type="match status" value="1"/>
</dbReference>
<keyword evidence="3" id="KW-0238">DNA-binding</keyword>
<dbReference type="InterPro" id="IPR036390">
    <property type="entry name" value="WH_DNA-bd_sf"/>
</dbReference>
<dbReference type="InterPro" id="IPR005119">
    <property type="entry name" value="LysR_subst-bd"/>
</dbReference>
<evidence type="ECO:0000256" key="2">
    <source>
        <dbReference type="ARBA" id="ARBA00023015"/>
    </source>
</evidence>
<dbReference type="STRING" id="931626.Awo_c20550"/>
<dbReference type="SUPFAM" id="SSF53850">
    <property type="entry name" value="Periplasmic binding protein-like II"/>
    <property type="match status" value="1"/>
</dbReference>
<keyword evidence="4" id="KW-0804">Transcription</keyword>
<dbReference type="PANTHER" id="PTHR30346">
    <property type="entry name" value="TRANSCRIPTIONAL DUAL REGULATOR HCAR-RELATED"/>
    <property type="match status" value="1"/>
</dbReference>
<dbReference type="Gene3D" id="3.40.190.10">
    <property type="entry name" value="Periplasmic binding protein-like II"/>
    <property type="match status" value="2"/>
</dbReference>
<comment type="similarity">
    <text evidence="1">Belongs to the LysR transcriptional regulatory family.</text>
</comment>
<dbReference type="GO" id="GO:0003700">
    <property type="term" value="F:DNA-binding transcription factor activity"/>
    <property type="evidence" value="ECO:0007669"/>
    <property type="project" value="InterPro"/>
</dbReference>